<proteinExistence type="predicted"/>
<comment type="caution">
    <text evidence="1">The sequence shown here is derived from an EMBL/GenBank/DDBJ whole genome shotgun (WGS) entry which is preliminary data.</text>
</comment>
<gene>
    <name evidence="1" type="ORF">FOT62_25275</name>
</gene>
<sequence length="787" mass="85005">MSSEGLPVDGVVGTDIVLGSRSTQQATDEAKSSLSADSAAQSADAAFKFSRQAKSLVDDANEAADRAEAAAEVAQSGTDAYPDVAAAQAAIDAGTETRRYFSVRSTISTQWVDEYENVNGVATPTGRYLSNGKYVDEIAASVISLLASLMETNKRTAALRQYQSEQWQWTVESALGPSQTAMALDNDFGLWLAGLKSSIQDYVEQLIPKNIANRYQNMQFVLVAKNGVDGLLTINDNGDVRMVGMDDVLQDRLDSICSTNFSRRIVGFQYVIFAKDLKSALFAIDDDGGVHIPGIDGPLQDNLGESLASIKTVDGVPAAAWRGDVVWSERPVLTAQKLSATGFVFSYMPGGEAAAGAGVMYVPSIREMPVDAEEIQGGGSSGQSLNLESDFAGSNIVNKDPAYRGRLLAGVNGRPEGKNITAANENDVSTMNDMSYPSYRQGNILPMYTVLMQMDVGNIVFIHSAFAAGGRSFIQISRGTVPYENGLKFVQMAKNAADGVGKKYTFKFLSHEHGESDSDNGDNPNPGDYLARENVYFSGIQSDFKSITGQQDDFLIVIGQVGSRVNTKTGAVDEEGNPTGESVVVQPYSVPAVDQLTYVRQNPATAIMYGPKYMLNWLYNDNSLSHLNAKGKVLQGEYAAQAIHWHLYNAEKKGTWTGLKVKSLTVSGSIADLLCDVPYAPIVIDTTFIADCLNQGISLEKNSAAVQSITIVDGNIIRVEFDKAPASDDYMLIGFTNTALSSSGHVYPLTCFRDSSSVKSRWITRNNAPFPLYNWLCLDRLPMTGEF</sequence>
<accession>A0A5C7BHC6</accession>
<dbReference type="RefSeq" id="WP_147882364.1">
    <property type="nucleotide sequence ID" value="NZ_VOUQ01000070.1"/>
</dbReference>
<name>A0A5C7BHC6_SERMA</name>
<evidence type="ECO:0000313" key="2">
    <source>
        <dbReference type="Proteomes" id="UP000321126"/>
    </source>
</evidence>
<evidence type="ECO:0000313" key="1">
    <source>
        <dbReference type="EMBL" id="TXE21972.1"/>
    </source>
</evidence>
<dbReference type="Proteomes" id="UP000321126">
    <property type="component" value="Unassembled WGS sequence"/>
</dbReference>
<reference evidence="1 2" key="1">
    <citation type="submission" date="2019-07" db="EMBL/GenBank/DDBJ databases">
        <title>Serratia strains were isolated from fresh produce.</title>
        <authorList>
            <person name="Cho G.-S."/>
            <person name="Stein M."/>
            <person name="Lee W."/>
            <person name="Suh S.H."/>
            <person name="Franz C.M.A.P."/>
        </authorList>
    </citation>
    <scope>NUCLEOTIDE SEQUENCE [LARGE SCALE GENOMIC DNA]</scope>
    <source>
        <strain evidence="1 2">S16</strain>
    </source>
</reference>
<dbReference type="SUPFAM" id="SSF52266">
    <property type="entry name" value="SGNH hydrolase"/>
    <property type="match status" value="1"/>
</dbReference>
<protein>
    <submittedName>
        <fullName evidence="1">Uncharacterized protein</fullName>
    </submittedName>
</protein>
<dbReference type="AlphaFoldDB" id="A0A5C7BHC6"/>
<organism evidence="1 2">
    <name type="scientific">Serratia marcescens</name>
    <dbReference type="NCBI Taxonomy" id="615"/>
    <lineage>
        <taxon>Bacteria</taxon>
        <taxon>Pseudomonadati</taxon>
        <taxon>Pseudomonadota</taxon>
        <taxon>Gammaproteobacteria</taxon>
        <taxon>Enterobacterales</taxon>
        <taxon>Yersiniaceae</taxon>
        <taxon>Serratia</taxon>
    </lineage>
</organism>
<dbReference type="EMBL" id="VOUQ01000070">
    <property type="protein sequence ID" value="TXE21972.1"/>
    <property type="molecule type" value="Genomic_DNA"/>
</dbReference>